<dbReference type="InterPro" id="IPR013087">
    <property type="entry name" value="Znf_C2H2_type"/>
</dbReference>
<name>A0AA36CW41_9BILA</name>
<evidence type="ECO:0000256" key="4">
    <source>
        <dbReference type="ARBA" id="ARBA00022833"/>
    </source>
</evidence>
<dbReference type="GO" id="GO:0005634">
    <property type="term" value="C:nucleus"/>
    <property type="evidence" value="ECO:0007669"/>
    <property type="project" value="UniProtKB-SubCell"/>
</dbReference>
<organism evidence="11 12">
    <name type="scientific">Mesorhabditis spiculigera</name>
    <dbReference type="NCBI Taxonomy" id="96644"/>
    <lineage>
        <taxon>Eukaryota</taxon>
        <taxon>Metazoa</taxon>
        <taxon>Ecdysozoa</taxon>
        <taxon>Nematoda</taxon>
        <taxon>Chromadorea</taxon>
        <taxon>Rhabditida</taxon>
        <taxon>Rhabditina</taxon>
        <taxon>Rhabditomorpha</taxon>
        <taxon>Rhabditoidea</taxon>
        <taxon>Rhabditidae</taxon>
        <taxon>Mesorhabditinae</taxon>
        <taxon>Mesorhabditis</taxon>
    </lineage>
</organism>
<dbReference type="PANTHER" id="PTHR46179">
    <property type="entry name" value="ZINC FINGER PROTEIN"/>
    <property type="match status" value="1"/>
</dbReference>
<protein>
    <recommendedName>
        <fullName evidence="10">C2H2-type domain-containing protein</fullName>
    </recommendedName>
</protein>
<dbReference type="PROSITE" id="PS50157">
    <property type="entry name" value="ZINC_FINGER_C2H2_2"/>
    <property type="match status" value="6"/>
</dbReference>
<comment type="caution">
    <text evidence="11">The sequence shown here is derived from an EMBL/GenBank/DDBJ whole genome shotgun (WGS) entry which is preliminary data.</text>
</comment>
<feature type="domain" description="C2H2-type" evidence="10">
    <location>
        <begin position="179"/>
        <end position="208"/>
    </location>
</feature>
<keyword evidence="7" id="KW-0539">Nucleus</keyword>
<keyword evidence="6" id="KW-0804">Transcription</keyword>
<keyword evidence="2" id="KW-0479">Metal-binding</keyword>
<evidence type="ECO:0000259" key="10">
    <source>
        <dbReference type="PROSITE" id="PS50157"/>
    </source>
</evidence>
<evidence type="ECO:0000256" key="5">
    <source>
        <dbReference type="ARBA" id="ARBA00023015"/>
    </source>
</evidence>
<feature type="domain" description="C2H2-type" evidence="10">
    <location>
        <begin position="350"/>
        <end position="378"/>
    </location>
</feature>
<dbReference type="EMBL" id="CATQJA010002639">
    <property type="protein sequence ID" value="CAJ0575440.1"/>
    <property type="molecule type" value="Genomic_DNA"/>
</dbReference>
<evidence type="ECO:0000313" key="12">
    <source>
        <dbReference type="Proteomes" id="UP001177023"/>
    </source>
</evidence>
<evidence type="ECO:0000256" key="8">
    <source>
        <dbReference type="PROSITE-ProRule" id="PRU00042"/>
    </source>
</evidence>
<evidence type="ECO:0000256" key="9">
    <source>
        <dbReference type="SAM" id="MobiDB-lite"/>
    </source>
</evidence>
<keyword evidence="5" id="KW-0805">Transcription regulation</keyword>
<feature type="region of interest" description="Disordered" evidence="9">
    <location>
        <begin position="1"/>
        <end position="26"/>
    </location>
</feature>
<reference evidence="11" key="1">
    <citation type="submission" date="2023-06" db="EMBL/GenBank/DDBJ databases">
        <authorList>
            <person name="Delattre M."/>
        </authorList>
    </citation>
    <scope>NUCLEOTIDE SEQUENCE</scope>
    <source>
        <strain evidence="11">AF72</strain>
    </source>
</reference>
<dbReference type="PANTHER" id="PTHR46179:SF13">
    <property type="entry name" value="C2H2-TYPE DOMAIN-CONTAINING PROTEIN"/>
    <property type="match status" value="1"/>
</dbReference>
<evidence type="ECO:0000313" key="11">
    <source>
        <dbReference type="EMBL" id="CAJ0575440.1"/>
    </source>
</evidence>
<evidence type="ECO:0000256" key="3">
    <source>
        <dbReference type="ARBA" id="ARBA00022771"/>
    </source>
</evidence>
<sequence>MKRAHHQIEPGPYAQQPEPAQSTSSLPPHGSWVFLDENGIPGFSCLWSGCGWTGPDAATFTAHFNDHRDPFFVPFPCQIVGCMLQLSSYQSYCSHKALHLHHALLALEGLQRLVQDDFFKAYGRCSFPAMFSISYNGDPVQCRYGNCGIQFSEMDTFIKHVKGHLRDATRIVREERAEFHCGWEGCDYRNPNRSCFRQHMQRHTGEKVVACPYCGRFFCTTASFFDHMLRVAEGDLKCTVCDKSFASTRLLQIHHRGHLAKAQCPDCGVLFESDYELRRHSQRTHASKLCFQCSICQKILADAETLNNHMTVHREPALKCPDCEMVFRWRKQLESHRKREHEPASNVENYACDWCPKKYPSGTSLSRHLKSAHQQQVPFGFSRFVYKKHEDGYHRLQHSKLLAGPLLDSVVSGVNLI</sequence>
<dbReference type="Gene3D" id="3.30.160.60">
    <property type="entry name" value="Classic Zinc Finger"/>
    <property type="match status" value="4"/>
</dbReference>
<evidence type="ECO:0000256" key="6">
    <source>
        <dbReference type="ARBA" id="ARBA00023163"/>
    </source>
</evidence>
<feature type="non-terminal residue" evidence="11">
    <location>
        <position position="1"/>
    </location>
</feature>
<dbReference type="GO" id="GO:0006357">
    <property type="term" value="P:regulation of transcription by RNA polymerase II"/>
    <property type="evidence" value="ECO:0007669"/>
    <property type="project" value="TreeGrafter"/>
</dbReference>
<dbReference type="InterPro" id="IPR036236">
    <property type="entry name" value="Znf_C2H2_sf"/>
</dbReference>
<comment type="subcellular location">
    <subcellularLocation>
        <location evidence="1">Nucleus</location>
    </subcellularLocation>
</comment>
<dbReference type="SUPFAM" id="SSF57667">
    <property type="entry name" value="beta-beta-alpha zinc fingers"/>
    <property type="match status" value="4"/>
</dbReference>
<dbReference type="GO" id="GO:0008270">
    <property type="term" value="F:zinc ion binding"/>
    <property type="evidence" value="ECO:0007669"/>
    <property type="project" value="UniProtKB-KW"/>
</dbReference>
<accession>A0AA36CW41</accession>
<keyword evidence="3 8" id="KW-0863">Zinc-finger</keyword>
<dbReference type="AlphaFoldDB" id="A0AA36CW41"/>
<evidence type="ECO:0000256" key="1">
    <source>
        <dbReference type="ARBA" id="ARBA00004123"/>
    </source>
</evidence>
<dbReference type="SMART" id="SM00355">
    <property type="entry name" value="ZnF_C2H2"/>
    <property type="match status" value="10"/>
</dbReference>
<dbReference type="Proteomes" id="UP001177023">
    <property type="component" value="Unassembled WGS sequence"/>
</dbReference>
<dbReference type="PROSITE" id="PS00028">
    <property type="entry name" value="ZINC_FINGER_C2H2_1"/>
    <property type="match status" value="6"/>
</dbReference>
<feature type="domain" description="C2H2-type" evidence="10">
    <location>
        <begin position="236"/>
        <end position="263"/>
    </location>
</feature>
<feature type="domain" description="C2H2-type" evidence="10">
    <location>
        <begin position="318"/>
        <end position="341"/>
    </location>
</feature>
<gene>
    <name evidence="11" type="ORF">MSPICULIGERA_LOCUS13750</name>
</gene>
<evidence type="ECO:0000256" key="7">
    <source>
        <dbReference type="ARBA" id="ARBA00023242"/>
    </source>
</evidence>
<feature type="domain" description="C2H2-type" evidence="10">
    <location>
        <begin position="262"/>
        <end position="288"/>
    </location>
</feature>
<feature type="domain" description="C2H2-type" evidence="10">
    <location>
        <begin position="291"/>
        <end position="313"/>
    </location>
</feature>
<dbReference type="InterPro" id="IPR051061">
    <property type="entry name" value="Zinc_finger_trans_reg"/>
</dbReference>
<keyword evidence="4" id="KW-0862">Zinc</keyword>
<proteinExistence type="predicted"/>
<dbReference type="Pfam" id="PF00096">
    <property type="entry name" value="zf-C2H2"/>
    <property type="match status" value="3"/>
</dbReference>
<keyword evidence="12" id="KW-1185">Reference proteome</keyword>
<evidence type="ECO:0000256" key="2">
    <source>
        <dbReference type="ARBA" id="ARBA00022723"/>
    </source>
</evidence>